<dbReference type="CDD" id="cd09272">
    <property type="entry name" value="RNase_HI_RT_Ty1"/>
    <property type="match status" value="1"/>
</dbReference>
<proteinExistence type="predicted"/>
<name>A0AAW1K581_SAPOF</name>
<evidence type="ECO:0000313" key="2">
    <source>
        <dbReference type="Proteomes" id="UP001443914"/>
    </source>
</evidence>
<organism evidence="1 2">
    <name type="scientific">Saponaria officinalis</name>
    <name type="common">Common soapwort</name>
    <name type="synonym">Lychnis saponaria</name>
    <dbReference type="NCBI Taxonomy" id="3572"/>
    <lineage>
        <taxon>Eukaryota</taxon>
        <taxon>Viridiplantae</taxon>
        <taxon>Streptophyta</taxon>
        <taxon>Embryophyta</taxon>
        <taxon>Tracheophyta</taxon>
        <taxon>Spermatophyta</taxon>
        <taxon>Magnoliopsida</taxon>
        <taxon>eudicotyledons</taxon>
        <taxon>Gunneridae</taxon>
        <taxon>Pentapetalae</taxon>
        <taxon>Caryophyllales</taxon>
        <taxon>Caryophyllaceae</taxon>
        <taxon>Caryophylleae</taxon>
        <taxon>Saponaria</taxon>
    </lineage>
</organism>
<evidence type="ECO:0008006" key="3">
    <source>
        <dbReference type="Google" id="ProtNLM"/>
    </source>
</evidence>
<dbReference type="Proteomes" id="UP001443914">
    <property type="component" value="Unassembled WGS sequence"/>
</dbReference>
<protein>
    <recommendedName>
        <fullName evidence="3">Retrovirus-related Pol polyprotein from transposon TNT 1-94</fullName>
    </recommendedName>
</protein>
<comment type="caution">
    <text evidence="1">The sequence shown here is derived from an EMBL/GenBank/DDBJ whole genome shotgun (WGS) entry which is preliminary data.</text>
</comment>
<keyword evidence="2" id="KW-1185">Reference proteome</keyword>
<gene>
    <name evidence="1" type="ORF">RND81_06G098800</name>
</gene>
<evidence type="ECO:0000313" key="1">
    <source>
        <dbReference type="EMBL" id="KAK9714495.1"/>
    </source>
</evidence>
<dbReference type="AlphaFoldDB" id="A0AAW1K581"/>
<accession>A0AAW1K581</accession>
<reference evidence="1" key="1">
    <citation type="submission" date="2024-03" db="EMBL/GenBank/DDBJ databases">
        <title>WGS assembly of Saponaria officinalis var. Norfolk2.</title>
        <authorList>
            <person name="Jenkins J."/>
            <person name="Shu S."/>
            <person name="Grimwood J."/>
            <person name="Barry K."/>
            <person name="Goodstein D."/>
            <person name="Schmutz J."/>
            <person name="Leebens-Mack J."/>
            <person name="Osbourn A."/>
        </authorList>
    </citation>
    <scope>NUCLEOTIDE SEQUENCE [LARGE SCALE GENOMIC DNA]</scope>
    <source>
        <strain evidence="1">JIC</strain>
    </source>
</reference>
<dbReference type="EMBL" id="JBDFQZ010000006">
    <property type="protein sequence ID" value="KAK9714495.1"/>
    <property type="molecule type" value="Genomic_DNA"/>
</dbReference>
<sequence>MESKFIALELAGREAEWLRSLEADIPLWPNPVPSVMLHCDSQSAIHVAKDKAYNGKSRHIRLRHNIVYNLIKFGVILLDYVRSESNITDPLTKALNRKLVSKTAKKMGLSTPM</sequence>